<comment type="caution">
    <text evidence="1">The sequence shown here is derived from an EMBL/GenBank/DDBJ whole genome shotgun (WGS) entry which is preliminary data.</text>
</comment>
<evidence type="ECO:0000313" key="1">
    <source>
        <dbReference type="EMBL" id="PSS35259.1"/>
    </source>
</evidence>
<accession>A0A2R6RZ43</accession>
<gene>
    <name evidence="1" type="ORF">CEY00_Acc02460</name>
</gene>
<sequence length="127" mass="14965">MASITKFSYQRLRHEGGFSDDEDHDLRERVIGRAKNWPKIRKVRIKKRLRVRIPSLRRFLKRKAGAIWVTWAKIVKRLKESQGHFGDLFAGNYLFLQVTPTPLKDLYRHHHELHGLSSRCPLPSVAQ</sequence>
<dbReference type="PANTHER" id="PTHR36795:SF2">
    <property type="entry name" value="OS01G0938400 PROTEIN"/>
    <property type="match status" value="1"/>
</dbReference>
<organism evidence="1 2">
    <name type="scientific">Actinidia chinensis var. chinensis</name>
    <name type="common">Chinese soft-hair kiwi</name>
    <dbReference type="NCBI Taxonomy" id="1590841"/>
    <lineage>
        <taxon>Eukaryota</taxon>
        <taxon>Viridiplantae</taxon>
        <taxon>Streptophyta</taxon>
        <taxon>Embryophyta</taxon>
        <taxon>Tracheophyta</taxon>
        <taxon>Spermatophyta</taxon>
        <taxon>Magnoliopsida</taxon>
        <taxon>eudicotyledons</taxon>
        <taxon>Gunneridae</taxon>
        <taxon>Pentapetalae</taxon>
        <taxon>asterids</taxon>
        <taxon>Ericales</taxon>
        <taxon>Actinidiaceae</taxon>
        <taxon>Actinidia</taxon>
    </lineage>
</organism>
<dbReference type="OMA" id="LKHDDDQ"/>
<dbReference type="PANTHER" id="PTHR36795">
    <property type="entry name" value="OS01G0938400 PROTEIN"/>
    <property type="match status" value="1"/>
</dbReference>
<dbReference type="EMBL" id="NKQK01000002">
    <property type="protein sequence ID" value="PSS35259.1"/>
    <property type="molecule type" value="Genomic_DNA"/>
</dbReference>
<proteinExistence type="predicted"/>
<dbReference type="AlphaFoldDB" id="A0A2R6RZ43"/>
<name>A0A2R6RZ43_ACTCC</name>
<dbReference type="Gramene" id="PSS35259">
    <property type="protein sequence ID" value="PSS35259"/>
    <property type="gene ID" value="CEY00_Acc02460"/>
</dbReference>
<evidence type="ECO:0000313" key="2">
    <source>
        <dbReference type="Proteomes" id="UP000241394"/>
    </source>
</evidence>
<keyword evidence="2" id="KW-1185">Reference proteome</keyword>
<reference evidence="1 2" key="1">
    <citation type="submission" date="2017-07" db="EMBL/GenBank/DDBJ databases">
        <title>An improved, manually edited Actinidia chinensis var. chinensis (kiwifruit) genome highlights the challenges associated with draft genomes and gene prediction in plants.</title>
        <authorList>
            <person name="Pilkington S."/>
            <person name="Crowhurst R."/>
            <person name="Hilario E."/>
            <person name="Nardozza S."/>
            <person name="Fraser L."/>
            <person name="Peng Y."/>
            <person name="Gunaseelan K."/>
            <person name="Simpson R."/>
            <person name="Tahir J."/>
            <person name="Deroles S."/>
            <person name="Templeton K."/>
            <person name="Luo Z."/>
            <person name="Davy M."/>
            <person name="Cheng C."/>
            <person name="Mcneilage M."/>
            <person name="Scaglione D."/>
            <person name="Liu Y."/>
            <person name="Zhang Q."/>
            <person name="Datson P."/>
            <person name="De Silva N."/>
            <person name="Gardiner S."/>
            <person name="Bassett H."/>
            <person name="Chagne D."/>
            <person name="Mccallum J."/>
            <person name="Dzierzon H."/>
            <person name="Deng C."/>
            <person name="Wang Y.-Y."/>
            <person name="Barron N."/>
            <person name="Manako K."/>
            <person name="Bowen J."/>
            <person name="Foster T."/>
            <person name="Erridge Z."/>
            <person name="Tiffin H."/>
            <person name="Waite C."/>
            <person name="Davies K."/>
            <person name="Grierson E."/>
            <person name="Laing W."/>
            <person name="Kirk R."/>
            <person name="Chen X."/>
            <person name="Wood M."/>
            <person name="Montefiori M."/>
            <person name="Brummell D."/>
            <person name="Schwinn K."/>
            <person name="Catanach A."/>
            <person name="Fullerton C."/>
            <person name="Li D."/>
            <person name="Meiyalaghan S."/>
            <person name="Nieuwenhuizen N."/>
            <person name="Read N."/>
            <person name="Prakash R."/>
            <person name="Hunter D."/>
            <person name="Zhang H."/>
            <person name="Mckenzie M."/>
            <person name="Knabel M."/>
            <person name="Harris A."/>
            <person name="Allan A."/>
            <person name="Chen A."/>
            <person name="Janssen B."/>
            <person name="Plunkett B."/>
            <person name="Dwamena C."/>
            <person name="Voogd C."/>
            <person name="Leif D."/>
            <person name="Lafferty D."/>
            <person name="Souleyre E."/>
            <person name="Varkonyi-Gasic E."/>
            <person name="Gambi F."/>
            <person name="Hanley J."/>
            <person name="Yao J.-L."/>
            <person name="Cheung J."/>
            <person name="David K."/>
            <person name="Warren B."/>
            <person name="Marsh K."/>
            <person name="Snowden K."/>
            <person name="Lin-Wang K."/>
            <person name="Brian L."/>
            <person name="Martinez-Sanchez M."/>
            <person name="Wang M."/>
            <person name="Ileperuma N."/>
            <person name="Macnee N."/>
            <person name="Campin R."/>
            <person name="Mcatee P."/>
            <person name="Drummond R."/>
            <person name="Espley R."/>
            <person name="Ireland H."/>
            <person name="Wu R."/>
            <person name="Atkinson R."/>
            <person name="Karunairetnam S."/>
            <person name="Bulley S."/>
            <person name="Chunkath S."/>
            <person name="Hanley Z."/>
            <person name="Storey R."/>
            <person name="Thrimawithana A."/>
            <person name="Thomson S."/>
            <person name="David C."/>
            <person name="Testolin R."/>
        </authorList>
    </citation>
    <scope>NUCLEOTIDE SEQUENCE [LARGE SCALE GENOMIC DNA]</scope>
    <source>
        <strain evidence="2">cv. Red5</strain>
        <tissue evidence="1">Young leaf</tissue>
    </source>
</reference>
<dbReference type="Proteomes" id="UP000241394">
    <property type="component" value="Chromosome LG2"/>
</dbReference>
<reference evidence="2" key="2">
    <citation type="journal article" date="2018" name="BMC Genomics">
        <title>A manually annotated Actinidia chinensis var. chinensis (kiwifruit) genome highlights the challenges associated with draft genomes and gene prediction in plants.</title>
        <authorList>
            <person name="Pilkington S.M."/>
            <person name="Crowhurst R."/>
            <person name="Hilario E."/>
            <person name="Nardozza S."/>
            <person name="Fraser L."/>
            <person name="Peng Y."/>
            <person name="Gunaseelan K."/>
            <person name="Simpson R."/>
            <person name="Tahir J."/>
            <person name="Deroles S.C."/>
            <person name="Templeton K."/>
            <person name="Luo Z."/>
            <person name="Davy M."/>
            <person name="Cheng C."/>
            <person name="McNeilage M."/>
            <person name="Scaglione D."/>
            <person name="Liu Y."/>
            <person name="Zhang Q."/>
            <person name="Datson P."/>
            <person name="De Silva N."/>
            <person name="Gardiner S.E."/>
            <person name="Bassett H."/>
            <person name="Chagne D."/>
            <person name="McCallum J."/>
            <person name="Dzierzon H."/>
            <person name="Deng C."/>
            <person name="Wang Y.Y."/>
            <person name="Barron L."/>
            <person name="Manako K."/>
            <person name="Bowen J."/>
            <person name="Foster T.M."/>
            <person name="Erridge Z.A."/>
            <person name="Tiffin H."/>
            <person name="Waite C.N."/>
            <person name="Davies K.M."/>
            <person name="Grierson E.P."/>
            <person name="Laing W.A."/>
            <person name="Kirk R."/>
            <person name="Chen X."/>
            <person name="Wood M."/>
            <person name="Montefiori M."/>
            <person name="Brummell D.A."/>
            <person name="Schwinn K.E."/>
            <person name="Catanach A."/>
            <person name="Fullerton C."/>
            <person name="Li D."/>
            <person name="Meiyalaghan S."/>
            <person name="Nieuwenhuizen N."/>
            <person name="Read N."/>
            <person name="Prakash R."/>
            <person name="Hunter D."/>
            <person name="Zhang H."/>
            <person name="McKenzie M."/>
            <person name="Knabel M."/>
            <person name="Harris A."/>
            <person name="Allan A.C."/>
            <person name="Gleave A."/>
            <person name="Chen A."/>
            <person name="Janssen B.J."/>
            <person name="Plunkett B."/>
            <person name="Ampomah-Dwamena C."/>
            <person name="Voogd C."/>
            <person name="Leif D."/>
            <person name="Lafferty D."/>
            <person name="Souleyre E.J.F."/>
            <person name="Varkonyi-Gasic E."/>
            <person name="Gambi F."/>
            <person name="Hanley J."/>
            <person name="Yao J.L."/>
            <person name="Cheung J."/>
            <person name="David K.M."/>
            <person name="Warren B."/>
            <person name="Marsh K."/>
            <person name="Snowden K.C."/>
            <person name="Lin-Wang K."/>
            <person name="Brian L."/>
            <person name="Martinez-Sanchez M."/>
            <person name="Wang M."/>
            <person name="Ileperuma N."/>
            <person name="Macnee N."/>
            <person name="Campin R."/>
            <person name="McAtee P."/>
            <person name="Drummond R.S.M."/>
            <person name="Espley R.V."/>
            <person name="Ireland H.S."/>
            <person name="Wu R."/>
            <person name="Atkinson R.G."/>
            <person name="Karunairetnam S."/>
            <person name="Bulley S."/>
            <person name="Chunkath S."/>
            <person name="Hanley Z."/>
            <person name="Storey R."/>
            <person name="Thrimawithana A.H."/>
            <person name="Thomson S."/>
            <person name="David C."/>
            <person name="Testolin R."/>
            <person name="Huang H."/>
            <person name="Hellens R.P."/>
            <person name="Schaffer R.J."/>
        </authorList>
    </citation>
    <scope>NUCLEOTIDE SEQUENCE [LARGE SCALE GENOMIC DNA]</scope>
    <source>
        <strain evidence="2">cv. Red5</strain>
    </source>
</reference>
<dbReference type="FunCoup" id="A0A2R6RZ43">
    <property type="interactions" value="228"/>
</dbReference>
<protein>
    <submittedName>
        <fullName evidence="1">Plexin-D1 like</fullName>
    </submittedName>
</protein>
<dbReference type="InParanoid" id="A0A2R6RZ43"/>
<dbReference type="OrthoDB" id="1932414at2759"/>